<dbReference type="PATRIC" id="fig|466.6.peg.242"/>
<dbReference type="Pfam" id="PF12836">
    <property type="entry name" value="HHH_3"/>
    <property type="match status" value="1"/>
</dbReference>
<dbReference type="GO" id="GO:0015628">
    <property type="term" value="P:protein secretion by the type II secretion system"/>
    <property type="evidence" value="ECO:0007669"/>
    <property type="project" value="TreeGrafter"/>
</dbReference>
<reference evidence="2 3" key="1">
    <citation type="submission" date="2015-11" db="EMBL/GenBank/DDBJ databases">
        <title>Genomic analysis of 38 Legionella species identifies large and diverse effector repertoires.</title>
        <authorList>
            <person name="Burstein D."/>
            <person name="Amaro F."/>
            <person name="Zusman T."/>
            <person name="Lifshitz Z."/>
            <person name="Cohen O."/>
            <person name="Gilbert J.A."/>
            <person name="Pupko T."/>
            <person name="Shuman H.A."/>
            <person name="Segal G."/>
        </authorList>
    </citation>
    <scope>NUCLEOTIDE SEQUENCE [LARGE SCALE GENOMIC DNA]</scope>
    <source>
        <strain evidence="2 3">PX-1-G2-E2</strain>
    </source>
</reference>
<dbReference type="PANTHER" id="PTHR21180:SF32">
    <property type="entry name" value="ENDONUCLEASE_EXONUCLEASE_PHOSPHATASE FAMILY DOMAIN-CONTAINING PROTEIN 1"/>
    <property type="match status" value="1"/>
</dbReference>
<name>A0A0W0WGI8_9GAMM</name>
<gene>
    <name evidence="2" type="primary">comEA</name>
    <name evidence="2" type="ORF">Lmac_0224</name>
</gene>
<dbReference type="GO" id="GO:0015627">
    <property type="term" value="C:type II protein secretion system complex"/>
    <property type="evidence" value="ECO:0007669"/>
    <property type="project" value="TreeGrafter"/>
</dbReference>
<dbReference type="OrthoDB" id="7510573at2"/>
<dbReference type="PANTHER" id="PTHR21180">
    <property type="entry name" value="ENDONUCLEASE/EXONUCLEASE/PHOSPHATASE FAMILY DOMAIN-CONTAINING PROTEIN 1"/>
    <property type="match status" value="1"/>
</dbReference>
<dbReference type="AlphaFoldDB" id="A0A0W0WGI8"/>
<evidence type="ECO:0000313" key="2">
    <source>
        <dbReference type="EMBL" id="KTD31476.1"/>
    </source>
</evidence>
<comment type="caution">
    <text evidence="2">The sequence shown here is derived from an EMBL/GenBank/DDBJ whole genome shotgun (WGS) entry which is preliminary data.</text>
</comment>
<keyword evidence="3" id="KW-1185">Reference proteome</keyword>
<dbReference type="SUPFAM" id="SSF47781">
    <property type="entry name" value="RuvA domain 2-like"/>
    <property type="match status" value="1"/>
</dbReference>
<dbReference type="EMBL" id="LNYL01000005">
    <property type="protein sequence ID" value="KTD31476.1"/>
    <property type="molecule type" value="Genomic_DNA"/>
</dbReference>
<feature type="signal peptide" evidence="1">
    <location>
        <begin position="1"/>
        <end position="21"/>
    </location>
</feature>
<protein>
    <submittedName>
        <fullName evidence="2">Competence protein ComEA</fullName>
    </submittedName>
</protein>
<organism evidence="2 3">
    <name type="scientific">Legionella maceachernii</name>
    <dbReference type="NCBI Taxonomy" id="466"/>
    <lineage>
        <taxon>Bacteria</taxon>
        <taxon>Pseudomonadati</taxon>
        <taxon>Pseudomonadota</taxon>
        <taxon>Gammaproteobacteria</taxon>
        <taxon>Legionellales</taxon>
        <taxon>Legionellaceae</taxon>
        <taxon>Legionella</taxon>
    </lineage>
</organism>
<evidence type="ECO:0000256" key="1">
    <source>
        <dbReference type="SAM" id="SignalP"/>
    </source>
</evidence>
<dbReference type="Proteomes" id="UP000054908">
    <property type="component" value="Unassembled WGS sequence"/>
</dbReference>
<sequence>MKANLFAVLLSLSISYLPVHAASEQSSKLPAIPIQKSTVKIELNKADSHALTKVVKGIGQKRAEAIVKYRTEHGSFKSLEELAKVPGLGNQFVKNHLNELQEAFTVN</sequence>
<dbReference type="InterPro" id="IPR010994">
    <property type="entry name" value="RuvA_2-like"/>
</dbReference>
<dbReference type="Gene3D" id="1.10.150.280">
    <property type="entry name" value="AF1531-like domain"/>
    <property type="match status" value="1"/>
</dbReference>
<dbReference type="NCBIfam" id="TIGR00426">
    <property type="entry name" value="competence protein ComEA helix-hairpin-helix repeat region"/>
    <property type="match status" value="1"/>
</dbReference>
<accession>A0A0W0WGI8</accession>
<dbReference type="InterPro" id="IPR004509">
    <property type="entry name" value="Competence_ComEA_HhH"/>
</dbReference>
<keyword evidence="1" id="KW-0732">Signal</keyword>
<dbReference type="InterPro" id="IPR051675">
    <property type="entry name" value="Endo/Exo/Phosphatase_dom_1"/>
</dbReference>
<dbReference type="RefSeq" id="WP_058451059.1">
    <property type="nucleotide sequence ID" value="NZ_CAAAIB010000003.1"/>
</dbReference>
<evidence type="ECO:0000313" key="3">
    <source>
        <dbReference type="Proteomes" id="UP000054908"/>
    </source>
</evidence>
<proteinExistence type="predicted"/>
<feature type="chain" id="PRO_5006915462" evidence="1">
    <location>
        <begin position="22"/>
        <end position="107"/>
    </location>
</feature>
<dbReference type="STRING" id="466.Lmac_0224"/>